<dbReference type="RefSeq" id="WP_116278074.1">
    <property type="nucleotide sequence ID" value="NZ_NFZX01000014.1"/>
</dbReference>
<dbReference type="PANTHER" id="PTHR30632">
    <property type="entry name" value="MOLYBDATE-BINDING PERIPLASMIC PROTEIN"/>
    <property type="match status" value="1"/>
</dbReference>
<dbReference type="Gene3D" id="3.40.190.10">
    <property type="entry name" value="Periplasmic binding protein-like II"/>
    <property type="match status" value="2"/>
</dbReference>
<name>A0A3E0WTJ4_9BACI</name>
<dbReference type="PANTHER" id="PTHR30632:SF0">
    <property type="entry name" value="SULFATE-BINDING PROTEIN"/>
    <property type="match status" value="1"/>
</dbReference>
<evidence type="ECO:0000256" key="3">
    <source>
        <dbReference type="ARBA" id="ARBA00022729"/>
    </source>
</evidence>
<organism evidence="4 5">
    <name type="scientific">Virgibacillus dokdonensis</name>
    <dbReference type="NCBI Taxonomy" id="302167"/>
    <lineage>
        <taxon>Bacteria</taxon>
        <taxon>Bacillati</taxon>
        <taxon>Bacillota</taxon>
        <taxon>Bacilli</taxon>
        <taxon>Bacillales</taxon>
        <taxon>Bacillaceae</taxon>
        <taxon>Virgibacillus</taxon>
    </lineage>
</organism>
<evidence type="ECO:0000256" key="1">
    <source>
        <dbReference type="ARBA" id="ARBA00009175"/>
    </source>
</evidence>
<dbReference type="SUPFAM" id="SSF53850">
    <property type="entry name" value="Periplasmic binding protein-like II"/>
    <property type="match status" value="1"/>
</dbReference>
<dbReference type="GO" id="GO:0015689">
    <property type="term" value="P:molybdate ion transport"/>
    <property type="evidence" value="ECO:0007669"/>
    <property type="project" value="InterPro"/>
</dbReference>
<dbReference type="InterPro" id="IPR005950">
    <property type="entry name" value="ModA"/>
</dbReference>
<keyword evidence="3" id="KW-0732">Signal</keyword>
<comment type="caution">
    <text evidence="4">The sequence shown here is derived from an EMBL/GenBank/DDBJ whole genome shotgun (WGS) entry which is preliminary data.</text>
</comment>
<dbReference type="AlphaFoldDB" id="A0A3E0WTJ4"/>
<comment type="similarity">
    <text evidence="1">Belongs to the bacterial solute-binding protein ModA family.</text>
</comment>
<sequence>MVRKKKFAHNQLVLISHTDKELSIEDLGDLKRAPFKELVLGDTVNVTAGDYAQKAFQSNEVNIWDTIKNKTVYVKDVADIMEKVRKDAQTLGVVYASNALQNEDINVIYEIDEHLHPPIVYETGITSYSTNHHDAKC</sequence>
<dbReference type="InterPro" id="IPR050682">
    <property type="entry name" value="ModA/WtpA"/>
</dbReference>
<dbReference type="EMBL" id="NFZX01000014">
    <property type="protein sequence ID" value="RFA35315.1"/>
    <property type="molecule type" value="Genomic_DNA"/>
</dbReference>
<keyword evidence="2" id="KW-0479">Metal-binding</keyword>
<protein>
    <submittedName>
        <fullName evidence="4">Molybdate ABC transporter substrate-binding protein</fullName>
    </submittedName>
</protein>
<evidence type="ECO:0000256" key="2">
    <source>
        <dbReference type="ARBA" id="ARBA00022723"/>
    </source>
</evidence>
<gene>
    <name evidence="4" type="ORF">CAI16_08710</name>
</gene>
<accession>A0A3E0WTJ4</accession>
<dbReference type="GO" id="GO:0046872">
    <property type="term" value="F:metal ion binding"/>
    <property type="evidence" value="ECO:0007669"/>
    <property type="project" value="UniProtKB-KW"/>
</dbReference>
<proteinExistence type="inferred from homology"/>
<dbReference type="GO" id="GO:0030973">
    <property type="term" value="F:molybdate ion binding"/>
    <property type="evidence" value="ECO:0007669"/>
    <property type="project" value="TreeGrafter"/>
</dbReference>
<evidence type="ECO:0000313" key="4">
    <source>
        <dbReference type="EMBL" id="RFA35315.1"/>
    </source>
</evidence>
<evidence type="ECO:0000313" key="5">
    <source>
        <dbReference type="Proteomes" id="UP000256488"/>
    </source>
</evidence>
<reference evidence="4 5" key="1">
    <citation type="submission" date="2017-05" db="EMBL/GenBank/DDBJ databases">
        <title>Virgibacillus sp. AK90 isolated from a saltern of Kakinada, India.</title>
        <authorList>
            <person name="Gupta V."/>
            <person name="Sidhu C."/>
            <person name="Korpole S."/>
            <person name="Pinnaka A.K."/>
        </authorList>
    </citation>
    <scope>NUCLEOTIDE SEQUENCE [LARGE SCALE GENOMIC DNA]</scope>
    <source>
        <strain evidence="4 5">AK90</strain>
    </source>
</reference>
<dbReference type="NCBIfam" id="TIGR01256">
    <property type="entry name" value="modA"/>
    <property type="match status" value="1"/>
</dbReference>
<dbReference type="Proteomes" id="UP000256488">
    <property type="component" value="Unassembled WGS sequence"/>
</dbReference>
<dbReference type="Pfam" id="PF13531">
    <property type="entry name" value="SBP_bac_11"/>
    <property type="match status" value="1"/>
</dbReference>